<keyword evidence="4" id="KW-1185">Reference proteome</keyword>
<proteinExistence type="predicted"/>
<dbReference type="Pfam" id="PF00535">
    <property type="entry name" value="Glycos_transf_2"/>
    <property type="match status" value="1"/>
</dbReference>
<dbReference type="RefSeq" id="WP_162442148.1">
    <property type="nucleotide sequence ID" value="NZ_CP048222.1"/>
</dbReference>
<dbReference type="Proteomes" id="UP000480178">
    <property type="component" value="Chromosome"/>
</dbReference>
<accession>A0A6C0GDN2</accession>
<reference evidence="3 4" key="1">
    <citation type="submission" date="2020-01" db="EMBL/GenBank/DDBJ databases">
        <authorList>
            <person name="Kim M.K."/>
        </authorList>
    </citation>
    <scope>NUCLEOTIDE SEQUENCE [LARGE SCALE GENOMIC DNA]</scope>
    <source>
        <strain evidence="3 4">172606-1</strain>
    </source>
</reference>
<dbReference type="AlphaFoldDB" id="A0A6C0GDN2"/>
<dbReference type="EMBL" id="CP048222">
    <property type="protein sequence ID" value="QHT66075.1"/>
    <property type="molecule type" value="Genomic_DNA"/>
</dbReference>
<keyword evidence="1" id="KW-0812">Transmembrane</keyword>
<protein>
    <submittedName>
        <fullName evidence="3">Glycosyltransferase family 2 protein</fullName>
    </submittedName>
</protein>
<keyword evidence="1" id="KW-0472">Membrane</keyword>
<organism evidence="3 4">
    <name type="scientific">Rhodocytophaga rosea</name>
    <dbReference type="NCBI Taxonomy" id="2704465"/>
    <lineage>
        <taxon>Bacteria</taxon>
        <taxon>Pseudomonadati</taxon>
        <taxon>Bacteroidota</taxon>
        <taxon>Cytophagia</taxon>
        <taxon>Cytophagales</taxon>
        <taxon>Rhodocytophagaceae</taxon>
        <taxon>Rhodocytophaga</taxon>
    </lineage>
</organism>
<dbReference type="InterPro" id="IPR001173">
    <property type="entry name" value="Glyco_trans_2-like"/>
</dbReference>
<feature type="transmembrane region" description="Helical" evidence="1">
    <location>
        <begin position="221"/>
        <end position="252"/>
    </location>
</feature>
<dbReference type="InterPro" id="IPR029044">
    <property type="entry name" value="Nucleotide-diphossugar_trans"/>
</dbReference>
<keyword evidence="3" id="KW-0808">Transferase</keyword>
<dbReference type="PANTHER" id="PTHR48090">
    <property type="entry name" value="UNDECAPRENYL-PHOSPHATE 4-DEOXY-4-FORMAMIDO-L-ARABINOSE TRANSFERASE-RELATED"/>
    <property type="match status" value="1"/>
</dbReference>
<dbReference type="CDD" id="cd04187">
    <property type="entry name" value="DPM1_like_bac"/>
    <property type="match status" value="1"/>
</dbReference>
<evidence type="ECO:0000256" key="1">
    <source>
        <dbReference type="SAM" id="Phobius"/>
    </source>
</evidence>
<evidence type="ECO:0000313" key="3">
    <source>
        <dbReference type="EMBL" id="QHT66075.1"/>
    </source>
</evidence>
<dbReference type="PANTHER" id="PTHR48090:SF8">
    <property type="entry name" value="GLYCOSYLTRANSFERASE CSBB-RELATED"/>
    <property type="match status" value="1"/>
</dbReference>
<dbReference type="KEGG" id="rhoz:GXP67_05035"/>
<dbReference type="Gene3D" id="3.90.550.10">
    <property type="entry name" value="Spore Coat Polysaccharide Biosynthesis Protein SpsA, Chain A"/>
    <property type="match status" value="1"/>
</dbReference>
<sequence length="309" mass="35509">MPKLSVIIPCYFNEENIPVTARQLIENEPLFEAGTEFEYIWVDDASGDKTWEKLKVCWEMYPGKMKLIRLVKNAGAFNAILAGLHLSGGDVNVILTADLQDPPELIPAMFAHWQKGYKLIIANRQDRQEPVGQKMLSRIFHSIIRRLAVPNAPSGGFDLVLFDRKLKEEVIKMDEKNTNILYLLVWLGYEYVNIPYTRRKREIGTSRWTLSKKIKMFIDTIIAFSFFPVRLISVFGILLGILAFLYGVFIIIARLTGWIQVEGWSALMVVLLFVSAFQMIALGVLGEYVWRTMDASRKRPNFLIQEMLP</sequence>
<feature type="transmembrane region" description="Helical" evidence="1">
    <location>
        <begin position="264"/>
        <end position="290"/>
    </location>
</feature>
<feature type="domain" description="Glycosyltransferase 2-like" evidence="2">
    <location>
        <begin position="5"/>
        <end position="166"/>
    </location>
</feature>
<evidence type="ECO:0000313" key="4">
    <source>
        <dbReference type="Proteomes" id="UP000480178"/>
    </source>
</evidence>
<dbReference type="SUPFAM" id="SSF53448">
    <property type="entry name" value="Nucleotide-diphospho-sugar transferases"/>
    <property type="match status" value="1"/>
</dbReference>
<dbReference type="GO" id="GO:0016740">
    <property type="term" value="F:transferase activity"/>
    <property type="evidence" value="ECO:0007669"/>
    <property type="project" value="UniProtKB-KW"/>
</dbReference>
<evidence type="ECO:0000259" key="2">
    <source>
        <dbReference type="Pfam" id="PF00535"/>
    </source>
</evidence>
<gene>
    <name evidence="3" type="ORF">GXP67_05035</name>
</gene>
<name>A0A6C0GDN2_9BACT</name>
<dbReference type="GO" id="GO:0005886">
    <property type="term" value="C:plasma membrane"/>
    <property type="evidence" value="ECO:0007669"/>
    <property type="project" value="TreeGrafter"/>
</dbReference>
<keyword evidence="1" id="KW-1133">Transmembrane helix</keyword>
<dbReference type="InterPro" id="IPR050256">
    <property type="entry name" value="Glycosyltransferase_2"/>
</dbReference>